<protein>
    <submittedName>
        <fullName evidence="1">Uncharacterized protein</fullName>
    </submittedName>
</protein>
<name>A0ACC0NRD2_RHOML</name>
<accession>A0ACC0NRD2</accession>
<gene>
    <name evidence="1" type="ORF">RHMOL_Rhmol05G0214200</name>
</gene>
<dbReference type="Proteomes" id="UP001062846">
    <property type="component" value="Chromosome 5"/>
</dbReference>
<reference evidence="1" key="1">
    <citation type="submission" date="2022-02" db="EMBL/GenBank/DDBJ databases">
        <title>Plant Genome Project.</title>
        <authorList>
            <person name="Zhang R.-G."/>
        </authorList>
    </citation>
    <scope>NUCLEOTIDE SEQUENCE</scope>
    <source>
        <strain evidence="1">AT1</strain>
    </source>
</reference>
<evidence type="ECO:0000313" key="2">
    <source>
        <dbReference type="Proteomes" id="UP001062846"/>
    </source>
</evidence>
<comment type="caution">
    <text evidence="1">The sequence shown here is derived from an EMBL/GenBank/DDBJ whole genome shotgun (WGS) entry which is preliminary data.</text>
</comment>
<organism evidence="1 2">
    <name type="scientific">Rhododendron molle</name>
    <name type="common">Chinese azalea</name>
    <name type="synonym">Azalea mollis</name>
    <dbReference type="NCBI Taxonomy" id="49168"/>
    <lineage>
        <taxon>Eukaryota</taxon>
        <taxon>Viridiplantae</taxon>
        <taxon>Streptophyta</taxon>
        <taxon>Embryophyta</taxon>
        <taxon>Tracheophyta</taxon>
        <taxon>Spermatophyta</taxon>
        <taxon>Magnoliopsida</taxon>
        <taxon>eudicotyledons</taxon>
        <taxon>Gunneridae</taxon>
        <taxon>Pentapetalae</taxon>
        <taxon>asterids</taxon>
        <taxon>Ericales</taxon>
        <taxon>Ericaceae</taxon>
        <taxon>Ericoideae</taxon>
        <taxon>Rhodoreae</taxon>
        <taxon>Rhododendron</taxon>
    </lineage>
</organism>
<proteinExistence type="predicted"/>
<keyword evidence="2" id="KW-1185">Reference proteome</keyword>
<dbReference type="EMBL" id="CM046392">
    <property type="protein sequence ID" value="KAI8555933.1"/>
    <property type="molecule type" value="Genomic_DNA"/>
</dbReference>
<sequence>MCPKCGNEPESVDYMLFHCKQAVRVWLLSAFRFRPEEMQIEEVWNNLGQKGNKKEKRNNPERERVVLFFWHR</sequence>
<evidence type="ECO:0000313" key="1">
    <source>
        <dbReference type="EMBL" id="KAI8555933.1"/>
    </source>
</evidence>